<sequence>MNQYLDLQWHLPAPICPNSSVPLFYRHSVSSSRRVATIT</sequence>
<dbReference type="AlphaFoldDB" id="A0A7I4YC67"/>
<name>A0A7I4YC67_HAECO</name>
<accession>A0A7I4YC67</accession>
<dbReference type="WBParaSite" id="HCON_00071815-00001">
    <property type="protein sequence ID" value="HCON_00071815-00001"/>
    <property type="gene ID" value="HCON_00071815"/>
</dbReference>
<evidence type="ECO:0000313" key="2">
    <source>
        <dbReference type="WBParaSite" id="HCON_00071815-00001"/>
    </source>
</evidence>
<keyword evidence="1" id="KW-1185">Reference proteome</keyword>
<reference evidence="2" key="1">
    <citation type="submission" date="2020-12" db="UniProtKB">
        <authorList>
            <consortium name="WormBaseParasite"/>
        </authorList>
    </citation>
    <scope>IDENTIFICATION</scope>
    <source>
        <strain evidence="2">MHco3</strain>
    </source>
</reference>
<proteinExistence type="predicted"/>
<dbReference type="Proteomes" id="UP000025227">
    <property type="component" value="Unplaced"/>
</dbReference>
<protein>
    <submittedName>
        <fullName evidence="2">Uncharacterized protein</fullName>
    </submittedName>
</protein>
<evidence type="ECO:0000313" key="1">
    <source>
        <dbReference type="Proteomes" id="UP000025227"/>
    </source>
</evidence>
<organism evidence="1 2">
    <name type="scientific">Haemonchus contortus</name>
    <name type="common">Barber pole worm</name>
    <dbReference type="NCBI Taxonomy" id="6289"/>
    <lineage>
        <taxon>Eukaryota</taxon>
        <taxon>Metazoa</taxon>
        <taxon>Ecdysozoa</taxon>
        <taxon>Nematoda</taxon>
        <taxon>Chromadorea</taxon>
        <taxon>Rhabditida</taxon>
        <taxon>Rhabditina</taxon>
        <taxon>Rhabditomorpha</taxon>
        <taxon>Strongyloidea</taxon>
        <taxon>Trichostrongylidae</taxon>
        <taxon>Haemonchus</taxon>
    </lineage>
</organism>